<keyword evidence="2" id="KW-0500">Molybdenum</keyword>
<dbReference type="Proteomes" id="UP000477680">
    <property type="component" value="Chromosome"/>
</dbReference>
<protein>
    <submittedName>
        <fullName evidence="7">Sulfite dehydrogenase</fullName>
        <ecNumber evidence="7">1.8.2.1</ecNumber>
    </submittedName>
</protein>
<dbReference type="AlphaFoldDB" id="A0A6C0U1V8"/>
<dbReference type="EMBL" id="CP048711">
    <property type="protein sequence ID" value="QIB65898.1"/>
    <property type="molecule type" value="Genomic_DNA"/>
</dbReference>
<dbReference type="NCBIfam" id="TIGR04555">
    <property type="entry name" value="sulfite_DH_soxC"/>
    <property type="match status" value="1"/>
</dbReference>
<dbReference type="InterPro" id="IPR014756">
    <property type="entry name" value="Ig_E-set"/>
</dbReference>
<dbReference type="PANTHER" id="PTHR19372:SF7">
    <property type="entry name" value="SULFITE OXIDASE, MITOCHONDRIAL"/>
    <property type="match status" value="1"/>
</dbReference>
<dbReference type="PROSITE" id="PS51318">
    <property type="entry name" value="TAT"/>
    <property type="match status" value="1"/>
</dbReference>
<evidence type="ECO:0000313" key="8">
    <source>
        <dbReference type="Proteomes" id="UP000477680"/>
    </source>
</evidence>
<evidence type="ECO:0000259" key="6">
    <source>
        <dbReference type="Pfam" id="PF03404"/>
    </source>
</evidence>
<dbReference type="GO" id="GO:0008482">
    <property type="term" value="F:sulfite oxidase activity"/>
    <property type="evidence" value="ECO:0007669"/>
    <property type="project" value="TreeGrafter"/>
</dbReference>
<dbReference type="InterPro" id="IPR036374">
    <property type="entry name" value="OxRdtase_Mopterin-bd_sf"/>
</dbReference>
<evidence type="ECO:0000259" key="5">
    <source>
        <dbReference type="Pfam" id="PF00174"/>
    </source>
</evidence>
<accession>A0A6C0U1V8</accession>
<keyword evidence="8" id="KW-1185">Reference proteome</keyword>
<dbReference type="GO" id="GO:0050310">
    <property type="term" value="F:sulfite dehydrogenase activity"/>
    <property type="evidence" value="ECO:0007669"/>
    <property type="project" value="UniProtKB-EC"/>
</dbReference>
<dbReference type="Gene3D" id="3.90.420.10">
    <property type="entry name" value="Oxidoreductase, molybdopterin-binding domain"/>
    <property type="match status" value="1"/>
</dbReference>
<sequence length="430" mass="47610">MDSEKTNSRRQFLAKGAAFTGLALPFGAAKAQFGAEMEGLHPRRYDVVNATDERGFSLAYGSRAKFETPQRIASTTANGAVLGAYTPLQDLDGIITPSSLHFIALHYADAPPIIDPREHRLLIHGLVDRPLEFTVDEVKKFPSVNRVHFLECAGNSAPLFHEDARTAQTIHGWTSCSMWSGVLLSTLLQQAGVQKKARWILAEGADGAKHTFSIPLEKAMDDCIVAYGQNGEAVRPEQGYPLRLIVPGFIGVANVKYLRRLKLVDEPHMTRWETTGYVTARPNLRGKALWFDHEWGPKSVITRPSGGQRLEAPGYHQITGLAWSGAGSVRRVEISTNGGRTWKDAEVEGPAYRKAHTRFRMDWRWKGGGAELQSRCTDDLGNVQPTQAELAQLIGAPGPEWFKKTGIIIHDNHIQPWRVDRDGTVHNALL</sequence>
<evidence type="ECO:0000256" key="1">
    <source>
        <dbReference type="ARBA" id="ARBA00001924"/>
    </source>
</evidence>
<dbReference type="InterPro" id="IPR006311">
    <property type="entry name" value="TAT_signal"/>
</dbReference>
<dbReference type="GO" id="GO:0006790">
    <property type="term" value="P:sulfur compound metabolic process"/>
    <property type="evidence" value="ECO:0007669"/>
    <property type="project" value="TreeGrafter"/>
</dbReference>
<feature type="domain" description="Oxidoreductase molybdopterin-binding" evidence="5">
    <location>
        <begin position="111"/>
        <end position="272"/>
    </location>
</feature>
<evidence type="ECO:0000256" key="3">
    <source>
        <dbReference type="ARBA" id="ARBA00022723"/>
    </source>
</evidence>
<dbReference type="GO" id="GO:0043546">
    <property type="term" value="F:molybdopterin cofactor binding"/>
    <property type="evidence" value="ECO:0007669"/>
    <property type="project" value="TreeGrafter"/>
</dbReference>
<dbReference type="InterPro" id="IPR008335">
    <property type="entry name" value="Mopterin_OxRdtase_euk"/>
</dbReference>
<dbReference type="GO" id="GO:0030151">
    <property type="term" value="F:molybdenum ion binding"/>
    <property type="evidence" value="ECO:0007669"/>
    <property type="project" value="InterPro"/>
</dbReference>
<dbReference type="InterPro" id="IPR030835">
    <property type="entry name" value="Sulfite_DH_SoxC"/>
</dbReference>
<dbReference type="InterPro" id="IPR000572">
    <property type="entry name" value="OxRdtase_Mopterin-bd_dom"/>
</dbReference>
<dbReference type="InterPro" id="IPR005066">
    <property type="entry name" value="MoCF_OxRdtse_dimer"/>
</dbReference>
<organism evidence="7 8">
    <name type="scientific">Kineobactrum salinum</name>
    <dbReference type="NCBI Taxonomy" id="2708301"/>
    <lineage>
        <taxon>Bacteria</taxon>
        <taxon>Pseudomonadati</taxon>
        <taxon>Pseudomonadota</taxon>
        <taxon>Gammaproteobacteria</taxon>
        <taxon>Cellvibrionales</taxon>
        <taxon>Halieaceae</taxon>
        <taxon>Kineobactrum</taxon>
    </lineage>
</organism>
<dbReference type="EC" id="1.8.2.1" evidence="7"/>
<reference evidence="7 8" key="1">
    <citation type="submission" date="2020-02" db="EMBL/GenBank/DDBJ databases">
        <title>Genome sequencing for Kineobactrum sp. M2.</title>
        <authorList>
            <person name="Park S.-J."/>
        </authorList>
    </citation>
    <scope>NUCLEOTIDE SEQUENCE [LARGE SCALE GENOMIC DNA]</scope>
    <source>
        <strain evidence="7 8">M2</strain>
    </source>
</reference>
<evidence type="ECO:0000313" key="7">
    <source>
        <dbReference type="EMBL" id="QIB65898.1"/>
    </source>
</evidence>
<dbReference type="PRINTS" id="PR00407">
    <property type="entry name" value="EUMOPTERIN"/>
</dbReference>
<dbReference type="Gene3D" id="2.60.40.650">
    <property type="match status" value="1"/>
</dbReference>
<dbReference type="GO" id="GO:0020037">
    <property type="term" value="F:heme binding"/>
    <property type="evidence" value="ECO:0007669"/>
    <property type="project" value="TreeGrafter"/>
</dbReference>
<dbReference type="Pfam" id="PF00174">
    <property type="entry name" value="Oxidored_molyb"/>
    <property type="match status" value="1"/>
</dbReference>
<gene>
    <name evidence="7" type="primary">soxC</name>
    <name evidence="7" type="ORF">G3T16_11185</name>
</gene>
<dbReference type="RefSeq" id="WP_163495338.1">
    <property type="nucleotide sequence ID" value="NZ_CP048711.1"/>
</dbReference>
<evidence type="ECO:0000256" key="4">
    <source>
        <dbReference type="ARBA" id="ARBA00023002"/>
    </source>
</evidence>
<proteinExistence type="predicted"/>
<dbReference type="KEGG" id="kim:G3T16_11185"/>
<keyword evidence="4 7" id="KW-0560">Oxidoreductase</keyword>
<keyword evidence="3" id="KW-0479">Metal-binding</keyword>
<name>A0A6C0U1V8_9GAMM</name>
<dbReference type="SUPFAM" id="SSF81296">
    <property type="entry name" value="E set domains"/>
    <property type="match status" value="1"/>
</dbReference>
<feature type="domain" description="Moybdenum cofactor oxidoreductase dimerisation" evidence="6">
    <location>
        <begin position="298"/>
        <end position="403"/>
    </location>
</feature>
<evidence type="ECO:0000256" key="2">
    <source>
        <dbReference type="ARBA" id="ARBA00022505"/>
    </source>
</evidence>
<comment type="cofactor">
    <cofactor evidence="1">
        <name>Mo-molybdopterin</name>
        <dbReference type="ChEBI" id="CHEBI:71302"/>
    </cofactor>
</comment>
<dbReference type="Pfam" id="PF03404">
    <property type="entry name" value="Mo-co_dimer"/>
    <property type="match status" value="1"/>
</dbReference>
<dbReference type="SUPFAM" id="SSF56524">
    <property type="entry name" value="Oxidoreductase molybdopterin-binding domain"/>
    <property type="match status" value="1"/>
</dbReference>
<dbReference type="PANTHER" id="PTHR19372">
    <property type="entry name" value="SULFITE REDUCTASE"/>
    <property type="match status" value="1"/>
</dbReference>